<reference evidence="3" key="1">
    <citation type="submission" date="2012-12" db="EMBL/GenBank/DDBJ databases">
        <authorList>
            <person name="Hellsten U."/>
            <person name="Grimwood J."/>
            <person name="Chapman J.A."/>
            <person name="Shapiro H."/>
            <person name="Aerts A."/>
            <person name="Otillar R.P."/>
            <person name="Terry A.Y."/>
            <person name="Boore J.L."/>
            <person name="Simakov O."/>
            <person name="Marletaz F."/>
            <person name="Cho S.-J."/>
            <person name="Edsinger-Gonzales E."/>
            <person name="Havlak P."/>
            <person name="Kuo D.-H."/>
            <person name="Larsson T."/>
            <person name="Lv J."/>
            <person name="Arendt D."/>
            <person name="Savage R."/>
            <person name="Osoegawa K."/>
            <person name="de Jong P."/>
            <person name="Lindberg D.R."/>
            <person name="Seaver E.C."/>
            <person name="Weisblat D.A."/>
            <person name="Putnam N.H."/>
            <person name="Grigoriev I.V."/>
            <person name="Rokhsar D.S."/>
        </authorList>
    </citation>
    <scope>NUCLEOTIDE SEQUENCE</scope>
</reference>
<dbReference type="HOGENOM" id="CLU_912993_0_0_1"/>
<organism evidence="2 3">
    <name type="scientific">Helobdella robusta</name>
    <name type="common">Californian leech</name>
    <dbReference type="NCBI Taxonomy" id="6412"/>
    <lineage>
        <taxon>Eukaryota</taxon>
        <taxon>Metazoa</taxon>
        <taxon>Spiralia</taxon>
        <taxon>Lophotrochozoa</taxon>
        <taxon>Annelida</taxon>
        <taxon>Clitellata</taxon>
        <taxon>Hirudinea</taxon>
        <taxon>Rhynchobdellida</taxon>
        <taxon>Glossiphoniidae</taxon>
        <taxon>Helobdella</taxon>
    </lineage>
</organism>
<dbReference type="AlphaFoldDB" id="T1F686"/>
<accession>T1F686</accession>
<dbReference type="EMBL" id="KB096551">
    <property type="protein sequence ID" value="ESO03944.1"/>
    <property type="molecule type" value="Genomic_DNA"/>
</dbReference>
<sequence>MSSEEELSGLIEDINKGTRKNTITSNKRSKQQLEWHTFKVDDLNWYVSCTHDPTRSTYQCAKKTRLTRLLKQAFLGLPVEGRGGDRVSHKSISKELQIRTFIKSLRARESHYERNKSIRVYLPAELKSSRQLWRMYNSTTSSFQMFYKIFTREFNIGFGSPKVDACTTCERFRHLIRKHRNEHERKKLVAERKVHLLRKNAFYKALRTEVNGTHRIAYDLHQVHVLPKLPDIILYKLYIIEAQIQWYQMVVVCFHFRYQIIMVKKRCTEVRLRRNPAFFQIRPKSGFFSNPAEIRLFFKSGRIRI</sequence>
<dbReference type="InParanoid" id="T1F686"/>
<dbReference type="PANTHER" id="PTHR10773:SF19">
    <property type="match status" value="1"/>
</dbReference>
<dbReference type="Proteomes" id="UP000015101">
    <property type="component" value="Unassembled WGS sequence"/>
</dbReference>
<reference evidence="2" key="3">
    <citation type="submission" date="2015-06" db="UniProtKB">
        <authorList>
            <consortium name="EnsemblMetazoa"/>
        </authorList>
    </citation>
    <scope>IDENTIFICATION</scope>
</reference>
<evidence type="ECO:0000313" key="2">
    <source>
        <dbReference type="EnsemblMetazoa" id="HelroP172979"/>
    </source>
</evidence>
<protein>
    <submittedName>
        <fullName evidence="1 2">Uncharacterized protein</fullName>
    </submittedName>
</protein>
<evidence type="ECO:0000313" key="3">
    <source>
        <dbReference type="Proteomes" id="UP000015101"/>
    </source>
</evidence>
<reference evidence="1 3" key="2">
    <citation type="journal article" date="2013" name="Nature">
        <title>Insights into bilaterian evolution from three spiralian genomes.</title>
        <authorList>
            <person name="Simakov O."/>
            <person name="Marletaz F."/>
            <person name="Cho S.J."/>
            <person name="Edsinger-Gonzales E."/>
            <person name="Havlak P."/>
            <person name="Hellsten U."/>
            <person name="Kuo D.H."/>
            <person name="Larsson T."/>
            <person name="Lv J."/>
            <person name="Arendt D."/>
            <person name="Savage R."/>
            <person name="Osoegawa K."/>
            <person name="de Jong P."/>
            <person name="Grimwood J."/>
            <person name="Chapman J.A."/>
            <person name="Shapiro H."/>
            <person name="Aerts A."/>
            <person name="Otillar R.P."/>
            <person name="Terry A.Y."/>
            <person name="Boore J.L."/>
            <person name="Grigoriev I.V."/>
            <person name="Lindberg D.R."/>
            <person name="Seaver E.C."/>
            <person name="Weisblat D.A."/>
            <person name="Putnam N.H."/>
            <person name="Rokhsar D.S."/>
        </authorList>
    </citation>
    <scope>NUCLEOTIDE SEQUENCE</scope>
</reference>
<proteinExistence type="predicted"/>
<dbReference type="KEGG" id="hro:HELRODRAFT_172979"/>
<gene>
    <name evidence="2" type="primary">20204335</name>
    <name evidence="1" type="ORF">HELRODRAFT_172979</name>
</gene>
<evidence type="ECO:0000313" key="1">
    <source>
        <dbReference type="EMBL" id="ESO03944.1"/>
    </source>
</evidence>
<dbReference type="CTD" id="20204335"/>
<keyword evidence="3" id="KW-1185">Reference proteome</keyword>
<dbReference type="RefSeq" id="XP_009017880.1">
    <property type="nucleotide sequence ID" value="XM_009019632.1"/>
</dbReference>
<dbReference type="OrthoDB" id="6147987at2759"/>
<dbReference type="GeneID" id="20204335"/>
<dbReference type="PANTHER" id="PTHR10773">
    <property type="entry name" value="DNA-DIRECTED RNA POLYMERASES I, II, AND III SUBUNIT RPABC2"/>
    <property type="match status" value="1"/>
</dbReference>
<name>T1F686_HELRO</name>
<dbReference type="EMBL" id="AMQM01004421">
    <property type="status" value="NOT_ANNOTATED_CDS"/>
    <property type="molecule type" value="Genomic_DNA"/>
</dbReference>
<dbReference type="EnsemblMetazoa" id="HelroT172979">
    <property type="protein sequence ID" value="HelroP172979"/>
    <property type="gene ID" value="HelroG172979"/>
</dbReference>